<dbReference type="RefSeq" id="WP_253672175.1">
    <property type="nucleotide sequence ID" value="NZ_JAMTCP010000040.1"/>
</dbReference>
<protein>
    <submittedName>
        <fullName evidence="6">Glycosyltransferase involved in cell wall bisynthesis</fullName>
    </submittedName>
</protein>
<name>A0ABT1I0R1_STRSD</name>
<dbReference type="PANTHER" id="PTHR45947">
    <property type="entry name" value="SULFOQUINOVOSYL TRANSFERASE SQD2"/>
    <property type="match status" value="1"/>
</dbReference>
<evidence type="ECO:0000256" key="1">
    <source>
        <dbReference type="ARBA" id="ARBA00022676"/>
    </source>
</evidence>
<dbReference type="InterPro" id="IPR028098">
    <property type="entry name" value="Glyco_trans_4-like_N"/>
</dbReference>
<sequence>MRVLRLTPFFHHDCVDSWPAEFDSVGGMQVQILRLSRQLAQRGVRQEVFTVGFPGLPRVREDSPGLVVRITRAPMPRLRSELTGLVGLNLAWFLGAMAECLRRRRGPLPDLIQVHGDGQLWALLAGPLASAILRRPYSLVLHCSRLGVYQPMSRYDRWQHRFVAAVERWAVRRASGVCALTTRTADVVRKALRPHQVRVDVVPDSVDPDPPAHSGVPVADRLRAAGLPPDARVVGYVGRVAHEKGWSHFVDVAERLAGGPAGERVVFLVVGDGPQRPRMAERVAAAGLADRFVFTGFLPNQDIPLTMGGIDVLVMPSVHEELGGSAIEAMVLGVPVVAYGVGGLRDTVGRVTPSLAVRPQDVGALTDAVRDVLARTDEYRAQVRAGRPWLEENYGDGVGVTRTVAHYHRILAGGRGGVTAGAGLPDDPARAGRSPASGR</sequence>
<dbReference type="Gene3D" id="3.40.50.2000">
    <property type="entry name" value="Glycogen Phosphorylase B"/>
    <property type="match status" value="2"/>
</dbReference>
<dbReference type="EMBL" id="JAMTCP010000040">
    <property type="protein sequence ID" value="MCP2261345.1"/>
    <property type="molecule type" value="Genomic_DNA"/>
</dbReference>
<evidence type="ECO:0000313" key="6">
    <source>
        <dbReference type="EMBL" id="MCP2261345.1"/>
    </source>
</evidence>
<keyword evidence="7" id="KW-1185">Reference proteome</keyword>
<evidence type="ECO:0000259" key="4">
    <source>
        <dbReference type="Pfam" id="PF00534"/>
    </source>
</evidence>
<evidence type="ECO:0000256" key="3">
    <source>
        <dbReference type="SAM" id="MobiDB-lite"/>
    </source>
</evidence>
<evidence type="ECO:0000256" key="2">
    <source>
        <dbReference type="ARBA" id="ARBA00022679"/>
    </source>
</evidence>
<dbReference type="InterPro" id="IPR001296">
    <property type="entry name" value="Glyco_trans_1"/>
</dbReference>
<feature type="region of interest" description="Disordered" evidence="3">
    <location>
        <begin position="418"/>
        <end position="439"/>
    </location>
</feature>
<dbReference type="Proteomes" id="UP001205311">
    <property type="component" value="Unassembled WGS sequence"/>
</dbReference>
<reference evidence="6 7" key="1">
    <citation type="submission" date="2022-06" db="EMBL/GenBank/DDBJ databases">
        <title>Genomic Encyclopedia of Archaeal and Bacterial Type Strains, Phase II (KMG-II): from individual species to whole genera.</title>
        <authorList>
            <person name="Goeker M."/>
        </authorList>
    </citation>
    <scope>NUCLEOTIDE SEQUENCE [LARGE SCALE GENOMIC DNA]</scope>
    <source>
        <strain evidence="6 7">DSM 40477</strain>
    </source>
</reference>
<evidence type="ECO:0000313" key="7">
    <source>
        <dbReference type="Proteomes" id="UP001205311"/>
    </source>
</evidence>
<accession>A0ABT1I0R1</accession>
<dbReference type="CDD" id="cd03819">
    <property type="entry name" value="GT4_WavL-like"/>
    <property type="match status" value="1"/>
</dbReference>
<feature type="domain" description="Glycosyltransferase subfamily 4-like N-terminal" evidence="5">
    <location>
        <begin position="25"/>
        <end position="209"/>
    </location>
</feature>
<dbReference type="PANTHER" id="PTHR45947:SF3">
    <property type="entry name" value="SULFOQUINOVOSYL TRANSFERASE SQD2"/>
    <property type="match status" value="1"/>
</dbReference>
<feature type="domain" description="Glycosyl transferase family 1" evidence="4">
    <location>
        <begin position="226"/>
        <end position="387"/>
    </location>
</feature>
<comment type="caution">
    <text evidence="6">The sequence shown here is derived from an EMBL/GenBank/DDBJ whole genome shotgun (WGS) entry which is preliminary data.</text>
</comment>
<dbReference type="InterPro" id="IPR050194">
    <property type="entry name" value="Glycosyltransferase_grp1"/>
</dbReference>
<proteinExistence type="predicted"/>
<dbReference type="Pfam" id="PF13439">
    <property type="entry name" value="Glyco_transf_4"/>
    <property type="match status" value="1"/>
</dbReference>
<evidence type="ECO:0000259" key="5">
    <source>
        <dbReference type="Pfam" id="PF13439"/>
    </source>
</evidence>
<keyword evidence="2" id="KW-0808">Transferase</keyword>
<organism evidence="6 7">
    <name type="scientific">Streptoalloteichus tenebrarius (strain ATCC 17920 / DSM 40477 / JCM 4838 / CBS 697.72 / NBRC 16177 / NCIMB 11028 / NRRL B-12390 / A12253. 1 / ISP 5477)</name>
    <name type="common">Streptomyces tenebrarius</name>
    <dbReference type="NCBI Taxonomy" id="1933"/>
    <lineage>
        <taxon>Bacteria</taxon>
        <taxon>Bacillati</taxon>
        <taxon>Actinomycetota</taxon>
        <taxon>Actinomycetes</taxon>
        <taxon>Pseudonocardiales</taxon>
        <taxon>Pseudonocardiaceae</taxon>
        <taxon>Streptoalloteichus</taxon>
    </lineage>
</organism>
<dbReference type="SUPFAM" id="SSF53756">
    <property type="entry name" value="UDP-Glycosyltransferase/glycogen phosphorylase"/>
    <property type="match status" value="1"/>
</dbReference>
<dbReference type="Pfam" id="PF00534">
    <property type="entry name" value="Glycos_transf_1"/>
    <property type="match status" value="1"/>
</dbReference>
<gene>
    <name evidence="6" type="ORF">LX15_005069</name>
</gene>
<keyword evidence="1" id="KW-0328">Glycosyltransferase</keyword>